<keyword evidence="3" id="KW-0804">Transcription</keyword>
<dbReference type="InterPro" id="IPR050109">
    <property type="entry name" value="HTH-type_TetR-like_transc_reg"/>
</dbReference>
<sequence>MLGAAVELLQHRPDDFTMADLVRRSGVSRAAVYRRWPSRKDVVVAALDTNRSPLALTLRGSLLETLRDEYQNAFQDLGADTLNLLQQRLIQGLRDPDVQRSYWERHVSRRRSAVLDALQAGQARGEVRGDVDLEVAIDLINGAAYYQGVVRGDWNSAEACARIGAAIDMVWESIRARP</sequence>
<evidence type="ECO:0000256" key="4">
    <source>
        <dbReference type="PROSITE-ProRule" id="PRU00335"/>
    </source>
</evidence>
<organism evidence="6 7">
    <name type="scientific">Zhihengliuella salsuginis</name>
    <dbReference type="NCBI Taxonomy" id="578222"/>
    <lineage>
        <taxon>Bacteria</taxon>
        <taxon>Bacillati</taxon>
        <taxon>Actinomycetota</taxon>
        <taxon>Actinomycetes</taxon>
        <taxon>Micrococcales</taxon>
        <taxon>Micrococcaceae</taxon>
        <taxon>Zhihengliuella</taxon>
    </lineage>
</organism>
<evidence type="ECO:0000259" key="5">
    <source>
        <dbReference type="PROSITE" id="PS50977"/>
    </source>
</evidence>
<reference evidence="7" key="1">
    <citation type="journal article" date="2019" name="Int. J. Syst. Evol. Microbiol.">
        <title>The Global Catalogue of Microorganisms (GCM) 10K type strain sequencing project: providing services to taxonomists for standard genome sequencing and annotation.</title>
        <authorList>
            <consortium name="The Broad Institute Genomics Platform"/>
            <consortium name="The Broad Institute Genome Sequencing Center for Infectious Disease"/>
            <person name="Wu L."/>
            <person name="Ma J."/>
        </authorList>
    </citation>
    <scope>NUCLEOTIDE SEQUENCE [LARGE SCALE GENOMIC DNA]</scope>
    <source>
        <strain evidence="7">KCTC 19466</strain>
    </source>
</reference>
<protein>
    <recommendedName>
        <fullName evidence="5">HTH tetR-type domain-containing protein</fullName>
    </recommendedName>
</protein>
<evidence type="ECO:0000256" key="3">
    <source>
        <dbReference type="ARBA" id="ARBA00023163"/>
    </source>
</evidence>
<dbReference type="InterPro" id="IPR001647">
    <property type="entry name" value="HTH_TetR"/>
</dbReference>
<dbReference type="PANTHER" id="PTHR30055">
    <property type="entry name" value="HTH-TYPE TRANSCRIPTIONAL REGULATOR RUTR"/>
    <property type="match status" value="1"/>
</dbReference>
<dbReference type="Pfam" id="PF16859">
    <property type="entry name" value="TetR_C_11"/>
    <property type="match status" value="1"/>
</dbReference>
<evidence type="ECO:0000256" key="2">
    <source>
        <dbReference type="ARBA" id="ARBA00023125"/>
    </source>
</evidence>
<keyword evidence="1" id="KW-0805">Transcription regulation</keyword>
<name>A0ABQ3GD50_9MICC</name>
<keyword evidence="7" id="KW-1185">Reference proteome</keyword>
<gene>
    <name evidence="6" type="ORF">GCM10008096_03220</name>
</gene>
<feature type="DNA-binding region" description="H-T-H motif" evidence="4">
    <location>
        <begin position="17"/>
        <end position="36"/>
    </location>
</feature>
<feature type="domain" description="HTH tetR-type" evidence="5">
    <location>
        <begin position="1"/>
        <end position="54"/>
    </location>
</feature>
<dbReference type="SUPFAM" id="SSF48498">
    <property type="entry name" value="Tetracyclin repressor-like, C-terminal domain"/>
    <property type="match status" value="1"/>
</dbReference>
<proteinExistence type="predicted"/>
<dbReference type="InterPro" id="IPR036271">
    <property type="entry name" value="Tet_transcr_reg_TetR-rel_C_sf"/>
</dbReference>
<evidence type="ECO:0000256" key="1">
    <source>
        <dbReference type="ARBA" id="ARBA00023015"/>
    </source>
</evidence>
<dbReference type="SUPFAM" id="SSF46689">
    <property type="entry name" value="Homeodomain-like"/>
    <property type="match status" value="1"/>
</dbReference>
<evidence type="ECO:0000313" key="7">
    <source>
        <dbReference type="Proteomes" id="UP000642819"/>
    </source>
</evidence>
<accession>A0ABQ3GD50</accession>
<dbReference type="InterPro" id="IPR009057">
    <property type="entry name" value="Homeodomain-like_sf"/>
</dbReference>
<comment type="caution">
    <text evidence="6">The sequence shown here is derived from an EMBL/GenBank/DDBJ whole genome shotgun (WGS) entry which is preliminary data.</text>
</comment>
<dbReference type="PANTHER" id="PTHR30055:SF148">
    <property type="entry name" value="TETR-FAMILY TRANSCRIPTIONAL REGULATOR"/>
    <property type="match status" value="1"/>
</dbReference>
<dbReference type="Proteomes" id="UP000642819">
    <property type="component" value="Unassembled WGS sequence"/>
</dbReference>
<dbReference type="Gene3D" id="1.10.10.60">
    <property type="entry name" value="Homeodomain-like"/>
    <property type="match status" value="1"/>
</dbReference>
<dbReference type="InterPro" id="IPR011075">
    <property type="entry name" value="TetR_C"/>
</dbReference>
<keyword evidence="2 4" id="KW-0238">DNA-binding</keyword>
<dbReference type="Pfam" id="PF00440">
    <property type="entry name" value="TetR_N"/>
    <property type="match status" value="1"/>
</dbReference>
<dbReference type="Gene3D" id="1.10.357.10">
    <property type="entry name" value="Tetracycline Repressor, domain 2"/>
    <property type="match status" value="1"/>
</dbReference>
<evidence type="ECO:0000313" key="6">
    <source>
        <dbReference type="EMBL" id="GHD00217.1"/>
    </source>
</evidence>
<dbReference type="PROSITE" id="PS50977">
    <property type="entry name" value="HTH_TETR_2"/>
    <property type="match status" value="1"/>
</dbReference>
<dbReference type="EMBL" id="BMXK01000001">
    <property type="protein sequence ID" value="GHD00217.1"/>
    <property type="molecule type" value="Genomic_DNA"/>
</dbReference>